<name>A0AAE3DYX5_9FIRM</name>
<evidence type="ECO:0000313" key="2">
    <source>
        <dbReference type="Proteomes" id="UP001198242"/>
    </source>
</evidence>
<dbReference type="RefSeq" id="WP_308456467.1">
    <property type="nucleotide sequence ID" value="NZ_JAJEQM010000010.1"/>
</dbReference>
<evidence type="ECO:0000313" key="1">
    <source>
        <dbReference type="EMBL" id="MCC2210717.1"/>
    </source>
</evidence>
<accession>A0AAE3DYX5</accession>
<keyword evidence="2" id="KW-1185">Reference proteome</keyword>
<gene>
    <name evidence="1" type="ORF">LKE05_07925</name>
</gene>
<dbReference type="AlphaFoldDB" id="A0AAE3DYX5"/>
<dbReference type="Proteomes" id="UP001198242">
    <property type="component" value="Unassembled WGS sequence"/>
</dbReference>
<reference evidence="1 2" key="1">
    <citation type="submission" date="2021-10" db="EMBL/GenBank/DDBJ databases">
        <title>Anaerobic single-cell dispensing facilitates the cultivation of human gut bacteria.</title>
        <authorList>
            <person name="Afrizal A."/>
        </authorList>
    </citation>
    <scope>NUCLEOTIDE SEQUENCE [LARGE SCALE GENOMIC DNA]</scope>
    <source>
        <strain evidence="1 2">CLA-AA-H232</strain>
    </source>
</reference>
<protein>
    <submittedName>
        <fullName evidence="1">Uncharacterized protein</fullName>
    </submittedName>
</protein>
<proteinExistence type="predicted"/>
<sequence>MSTESENLYTKNDQLIAQIYDNLSGENKSEEAISLLLNPNHISPTEQVKILGLLGEKDERFHSLLIKTVLNNINILDNNESFKIINNHFIQLVNQAYLLDDNAIIKICQDLFYLISQGVAAFYPYIWILLKNHGHITTYTDKKLRTINHYAVVFSFDGYNAKSIREILKSNCILCSEQALSAFKTVKTKKEQAYSQCAKALLYIMVQAFKKQQPDYDKFDEYLSDIPNKYCEELRCDSLSRNSERLYANLYSFFENGGHKQVYGL</sequence>
<comment type="caution">
    <text evidence="1">The sequence shown here is derived from an EMBL/GenBank/DDBJ whole genome shotgun (WGS) entry which is preliminary data.</text>
</comment>
<organism evidence="1 2">
    <name type="scientific">Hominilimicola fabiformis</name>
    <dbReference type="NCBI Taxonomy" id="2885356"/>
    <lineage>
        <taxon>Bacteria</taxon>
        <taxon>Bacillati</taxon>
        <taxon>Bacillota</taxon>
        <taxon>Clostridia</taxon>
        <taxon>Eubacteriales</taxon>
        <taxon>Oscillospiraceae</taxon>
        <taxon>Hominilimicola</taxon>
    </lineage>
</organism>
<dbReference type="EMBL" id="JAJEQM010000010">
    <property type="protein sequence ID" value="MCC2210717.1"/>
    <property type="molecule type" value="Genomic_DNA"/>
</dbReference>